<evidence type="ECO:0000313" key="2">
    <source>
        <dbReference type="EMBL" id="ORY72172.1"/>
    </source>
</evidence>
<dbReference type="Proteomes" id="UP000193689">
    <property type="component" value="Unassembled WGS sequence"/>
</dbReference>
<accession>A0A1Y2EKV2</accession>
<keyword evidence="3" id="KW-1185">Reference proteome</keyword>
<dbReference type="GeneID" id="63770681"/>
<feature type="region of interest" description="Disordered" evidence="1">
    <location>
        <begin position="111"/>
        <end position="132"/>
    </location>
</feature>
<dbReference type="RefSeq" id="XP_040721764.1">
    <property type="nucleotide sequence ID" value="XM_040854469.1"/>
</dbReference>
<reference evidence="2 3" key="1">
    <citation type="submission" date="2016-07" db="EMBL/GenBank/DDBJ databases">
        <title>Pervasive Adenine N6-methylation of Active Genes in Fungi.</title>
        <authorList>
            <consortium name="DOE Joint Genome Institute"/>
            <person name="Mondo S.J."/>
            <person name="Dannebaum R.O."/>
            <person name="Kuo R.C."/>
            <person name="Labutti K."/>
            <person name="Haridas S."/>
            <person name="Kuo A."/>
            <person name="Salamov A."/>
            <person name="Ahrendt S.R."/>
            <person name="Lipzen A."/>
            <person name="Sullivan W."/>
            <person name="Andreopoulos W.B."/>
            <person name="Clum A."/>
            <person name="Lindquist E."/>
            <person name="Daum C."/>
            <person name="Ramamoorthy G.K."/>
            <person name="Gryganskyi A."/>
            <person name="Culley D."/>
            <person name="Magnuson J.K."/>
            <person name="James T.Y."/>
            <person name="O'Malley M.A."/>
            <person name="Stajich J.E."/>
            <person name="Spatafora J.W."/>
            <person name="Visel A."/>
            <person name="Grigoriev I.V."/>
        </authorList>
    </citation>
    <scope>NUCLEOTIDE SEQUENCE [LARGE SCALE GENOMIC DNA]</scope>
    <source>
        <strain evidence="2 3">CBS 129021</strain>
    </source>
</reference>
<sequence>MCPLATLCISLSTLSTPATEMARRAATGERPSRGNDLAALGVHLAAYRSLQVYAFCLSAFSSSRWRSSHDNAHQAPLAHHGLSIVPRERWGAKLDLAPPNPRLPRFPPGEVLANASWPNRRPQPTTNPTRHIPENCLPRPIVWAPYFLVR</sequence>
<name>A0A1Y2EKV2_9PEZI</name>
<comment type="caution">
    <text evidence="2">The sequence shown here is derived from an EMBL/GenBank/DDBJ whole genome shotgun (WGS) entry which is preliminary data.</text>
</comment>
<feature type="compositionally biased region" description="Low complexity" evidence="1">
    <location>
        <begin position="118"/>
        <end position="130"/>
    </location>
</feature>
<evidence type="ECO:0000313" key="3">
    <source>
        <dbReference type="Proteomes" id="UP000193689"/>
    </source>
</evidence>
<dbReference type="EMBL" id="MCFJ01000001">
    <property type="protein sequence ID" value="ORY72172.1"/>
    <property type="molecule type" value="Genomic_DNA"/>
</dbReference>
<dbReference type="InParanoid" id="A0A1Y2EKV2"/>
<evidence type="ECO:0000256" key="1">
    <source>
        <dbReference type="SAM" id="MobiDB-lite"/>
    </source>
</evidence>
<dbReference type="AlphaFoldDB" id="A0A1Y2EKV2"/>
<organism evidence="2 3">
    <name type="scientific">Pseudomassariella vexata</name>
    <dbReference type="NCBI Taxonomy" id="1141098"/>
    <lineage>
        <taxon>Eukaryota</taxon>
        <taxon>Fungi</taxon>
        <taxon>Dikarya</taxon>
        <taxon>Ascomycota</taxon>
        <taxon>Pezizomycotina</taxon>
        <taxon>Sordariomycetes</taxon>
        <taxon>Xylariomycetidae</taxon>
        <taxon>Amphisphaeriales</taxon>
        <taxon>Pseudomassariaceae</taxon>
        <taxon>Pseudomassariella</taxon>
    </lineage>
</organism>
<gene>
    <name evidence="2" type="ORF">BCR38DRAFT_28688</name>
</gene>
<protein>
    <submittedName>
        <fullName evidence="2">Uncharacterized protein</fullName>
    </submittedName>
</protein>
<proteinExistence type="predicted"/>